<dbReference type="InterPro" id="IPR002625">
    <property type="entry name" value="Smr_dom"/>
</dbReference>
<dbReference type="Proteomes" id="UP000218627">
    <property type="component" value="Unassembled WGS sequence"/>
</dbReference>
<dbReference type="GO" id="GO:0030983">
    <property type="term" value="F:mismatched DNA binding"/>
    <property type="evidence" value="ECO:0007669"/>
    <property type="project" value="InterPro"/>
</dbReference>
<comment type="function">
    <text evidence="7">Endonuclease that is involved in the suppression of homologous recombination and thus may have a key role in the control of bacterial genetic diversity.</text>
</comment>
<dbReference type="OrthoDB" id="9808166at2"/>
<dbReference type="PROSITE" id="PS00486">
    <property type="entry name" value="DNA_MISMATCH_REPAIR_2"/>
    <property type="match status" value="1"/>
</dbReference>
<evidence type="ECO:0000313" key="11">
    <source>
        <dbReference type="Proteomes" id="UP000218627"/>
    </source>
</evidence>
<dbReference type="InterPro" id="IPR007696">
    <property type="entry name" value="DNA_mismatch_repair_MutS_core"/>
</dbReference>
<dbReference type="InterPro" id="IPR036187">
    <property type="entry name" value="DNA_mismatch_repair_MutS_sf"/>
</dbReference>
<dbReference type="NCBIfam" id="TIGR01069">
    <property type="entry name" value="mutS2"/>
    <property type="match status" value="1"/>
</dbReference>
<dbReference type="FunFam" id="3.40.50.300:FF:000830">
    <property type="entry name" value="Endonuclease MutS2"/>
    <property type="match status" value="1"/>
</dbReference>
<dbReference type="SMART" id="SM00533">
    <property type="entry name" value="MUTSd"/>
    <property type="match status" value="1"/>
</dbReference>
<evidence type="ECO:0000256" key="4">
    <source>
        <dbReference type="ARBA" id="ARBA00022840"/>
    </source>
</evidence>
<accession>A0A285P0S6</accession>
<dbReference type="EC" id="3.6.4.-" evidence="7"/>
<dbReference type="RefSeq" id="WP_096602676.1">
    <property type="nucleotide sequence ID" value="NZ_OBEN01000008.1"/>
</dbReference>
<dbReference type="EMBL" id="OBEN01000008">
    <property type="protein sequence ID" value="SNZ15344.1"/>
    <property type="molecule type" value="Genomic_DNA"/>
</dbReference>
<evidence type="ECO:0000256" key="1">
    <source>
        <dbReference type="ARBA" id="ARBA00022730"/>
    </source>
</evidence>
<keyword evidence="8" id="KW-0175">Coiled coil</keyword>
<dbReference type="GO" id="GO:0045910">
    <property type="term" value="P:negative regulation of DNA recombination"/>
    <property type="evidence" value="ECO:0007669"/>
    <property type="project" value="InterPro"/>
</dbReference>
<dbReference type="SMART" id="SM00463">
    <property type="entry name" value="SMR"/>
    <property type="match status" value="1"/>
</dbReference>
<dbReference type="SUPFAM" id="SSF160443">
    <property type="entry name" value="SMR domain-like"/>
    <property type="match status" value="1"/>
</dbReference>
<feature type="binding site" evidence="7">
    <location>
        <begin position="329"/>
        <end position="336"/>
    </location>
    <ligand>
        <name>ATP</name>
        <dbReference type="ChEBI" id="CHEBI:30616"/>
    </ligand>
</feature>
<dbReference type="GO" id="GO:0140664">
    <property type="term" value="F:ATP-dependent DNA damage sensor activity"/>
    <property type="evidence" value="ECO:0007669"/>
    <property type="project" value="InterPro"/>
</dbReference>
<dbReference type="InterPro" id="IPR027417">
    <property type="entry name" value="P-loop_NTPase"/>
</dbReference>
<dbReference type="Gene3D" id="1.10.1420.10">
    <property type="match status" value="2"/>
</dbReference>
<dbReference type="HAMAP" id="MF_00092">
    <property type="entry name" value="MutS2"/>
    <property type="match status" value="1"/>
</dbReference>
<dbReference type="GO" id="GO:0043023">
    <property type="term" value="F:ribosomal large subunit binding"/>
    <property type="evidence" value="ECO:0007669"/>
    <property type="project" value="UniProtKB-UniRule"/>
</dbReference>
<gene>
    <name evidence="7" type="primary">mutS2</name>
    <name evidence="7" type="synonym">rqcU</name>
    <name evidence="10" type="ORF">SAMN06265353_1345</name>
</gene>
<reference evidence="11" key="1">
    <citation type="submission" date="2017-09" db="EMBL/GenBank/DDBJ databases">
        <authorList>
            <person name="Varghese N."/>
            <person name="Submissions S."/>
        </authorList>
    </citation>
    <scope>NUCLEOTIDE SEQUENCE [LARGE SCALE GENOMIC DNA]</scope>
    <source>
        <strain evidence="11">DSM 2913</strain>
    </source>
</reference>
<proteinExistence type="inferred from homology"/>
<comment type="subunit">
    <text evidence="7">Homodimer. Binds to stalled ribosomes, contacting rRNA.</text>
</comment>
<dbReference type="Pfam" id="PF00488">
    <property type="entry name" value="MutS_V"/>
    <property type="match status" value="1"/>
</dbReference>
<keyword evidence="11" id="KW-1185">Reference proteome</keyword>
<dbReference type="GO" id="GO:0004519">
    <property type="term" value="F:endonuclease activity"/>
    <property type="evidence" value="ECO:0007669"/>
    <property type="project" value="UniProtKB-UniRule"/>
</dbReference>
<dbReference type="InterPro" id="IPR045076">
    <property type="entry name" value="MutS"/>
</dbReference>
<keyword evidence="4 7" id="KW-0067">ATP-binding</keyword>
<dbReference type="InterPro" id="IPR000432">
    <property type="entry name" value="DNA_mismatch_repair_MutS_C"/>
</dbReference>
<dbReference type="SUPFAM" id="SSF52540">
    <property type="entry name" value="P-loop containing nucleoside triphosphate hydrolases"/>
    <property type="match status" value="1"/>
</dbReference>
<dbReference type="Gene3D" id="3.40.50.300">
    <property type="entry name" value="P-loop containing nucleotide triphosphate hydrolases"/>
    <property type="match status" value="1"/>
</dbReference>
<dbReference type="Pfam" id="PF01713">
    <property type="entry name" value="Smr"/>
    <property type="match status" value="1"/>
</dbReference>
<name>A0A285P0S6_9AQUI</name>
<dbReference type="GO" id="GO:0005524">
    <property type="term" value="F:ATP binding"/>
    <property type="evidence" value="ECO:0007669"/>
    <property type="project" value="UniProtKB-UniRule"/>
</dbReference>
<dbReference type="InterPro" id="IPR046893">
    <property type="entry name" value="MSSS"/>
</dbReference>
<dbReference type="SUPFAM" id="SSF48334">
    <property type="entry name" value="DNA repair protein MutS, domain III"/>
    <property type="match status" value="1"/>
</dbReference>
<dbReference type="Pfam" id="PF20297">
    <property type="entry name" value="MSSS"/>
    <property type="match status" value="1"/>
</dbReference>
<evidence type="ECO:0000256" key="7">
    <source>
        <dbReference type="HAMAP-Rule" id="MF_00092"/>
    </source>
</evidence>
<dbReference type="PROSITE" id="PS50828">
    <property type="entry name" value="SMR"/>
    <property type="match status" value="1"/>
</dbReference>
<dbReference type="Gene3D" id="3.30.1370.110">
    <property type="match status" value="1"/>
</dbReference>
<evidence type="ECO:0000256" key="2">
    <source>
        <dbReference type="ARBA" id="ARBA00022741"/>
    </source>
</evidence>
<dbReference type="InterPro" id="IPR036063">
    <property type="entry name" value="Smr_dom_sf"/>
</dbReference>
<evidence type="ECO:0000256" key="3">
    <source>
        <dbReference type="ARBA" id="ARBA00022801"/>
    </source>
</evidence>
<keyword evidence="7" id="KW-0255">Endonuclease</keyword>
<organism evidence="10 11">
    <name type="scientific">Hydrogenobacter hydrogenophilus</name>
    <dbReference type="NCBI Taxonomy" id="35835"/>
    <lineage>
        <taxon>Bacteria</taxon>
        <taxon>Pseudomonadati</taxon>
        <taxon>Aquificota</taxon>
        <taxon>Aquificia</taxon>
        <taxon>Aquificales</taxon>
        <taxon>Aquificaceae</taxon>
        <taxon>Hydrogenobacter</taxon>
    </lineage>
</organism>
<feature type="domain" description="Smr" evidence="9">
    <location>
        <begin position="680"/>
        <end position="753"/>
    </location>
</feature>
<comment type="similarity">
    <text evidence="7">Belongs to the DNA mismatch repair MutS family. MutS2 subfamily.</text>
</comment>
<dbReference type="PIRSF" id="PIRSF005814">
    <property type="entry name" value="MutS_YshD"/>
    <property type="match status" value="1"/>
</dbReference>
<dbReference type="GO" id="GO:0006298">
    <property type="term" value="P:mismatch repair"/>
    <property type="evidence" value="ECO:0007669"/>
    <property type="project" value="InterPro"/>
</dbReference>
<evidence type="ECO:0000259" key="9">
    <source>
        <dbReference type="PROSITE" id="PS50828"/>
    </source>
</evidence>
<dbReference type="PANTHER" id="PTHR48466:SF2">
    <property type="entry name" value="OS10G0509000 PROTEIN"/>
    <property type="match status" value="1"/>
</dbReference>
<evidence type="ECO:0000256" key="6">
    <source>
        <dbReference type="ARBA" id="ARBA00023125"/>
    </source>
</evidence>
<keyword evidence="1 7" id="KW-0699">rRNA-binding</keyword>
<keyword evidence="2 7" id="KW-0547">Nucleotide-binding</keyword>
<evidence type="ECO:0000256" key="5">
    <source>
        <dbReference type="ARBA" id="ARBA00022884"/>
    </source>
</evidence>
<keyword evidence="3 7" id="KW-0378">Hydrolase</keyword>
<keyword evidence="6 7" id="KW-0238">DNA-binding</keyword>
<dbReference type="InterPro" id="IPR005747">
    <property type="entry name" value="MutS2"/>
</dbReference>
<dbReference type="GO" id="GO:0019843">
    <property type="term" value="F:rRNA binding"/>
    <property type="evidence" value="ECO:0007669"/>
    <property type="project" value="UniProtKB-UniRule"/>
</dbReference>
<comment type="function">
    <text evidence="7">Acts as a ribosome collision sensor, splitting the ribosome into its 2 subunits. Detects stalled/collided 70S ribosomes which it binds and splits by an ATP-hydrolysis driven conformational change. Acts upstream of the ribosome quality control system (RQC), a ribosome-associated complex that mediates the extraction of incompletely synthesized nascent chains from stalled ribosomes and their subsequent degradation. Probably generates substrates for RQC.</text>
</comment>
<feature type="coiled-coil region" evidence="8">
    <location>
        <begin position="510"/>
        <end position="561"/>
    </location>
</feature>
<dbReference type="EC" id="3.1.-.-" evidence="7"/>
<dbReference type="GO" id="GO:0072344">
    <property type="term" value="P:rescue of stalled ribosome"/>
    <property type="evidence" value="ECO:0007669"/>
    <property type="project" value="UniProtKB-UniRule"/>
</dbReference>
<dbReference type="PANTHER" id="PTHR48466">
    <property type="entry name" value="OS10G0509000 PROTEIN-RELATED"/>
    <property type="match status" value="1"/>
</dbReference>
<protein>
    <recommendedName>
        <fullName evidence="7">Endonuclease MutS2</fullName>
        <ecNumber evidence="7">3.1.-.-</ecNumber>
    </recommendedName>
    <alternativeName>
        <fullName evidence="7">Ribosome-associated protein quality control-upstream factor</fullName>
        <shortName evidence="7">RQC-upstream factor</shortName>
        <shortName evidence="7">RqcU</shortName>
        <ecNumber evidence="7">3.6.4.-</ecNumber>
    </alternativeName>
</protein>
<keyword evidence="5 7" id="KW-0694">RNA-binding</keyword>
<sequence length="755" mass="86047">MRERDLERLDFFKILEKIKEFVHSKATERFVDKIRPIKDPEHLRSEINITRDFMKVEESVPIYPFDDVEELIKRSSIKDALLSVEEVLSLLKVMKLIREVRKALGSHVGEYPNLQALVKNLHLFSSLESVIESSIDPRGFVKDSASEELSRIRQRIRSVEKEIMKRLESLLLRPDANSIFSDRFVAFKNNRYVLPVKTTEAKKIIGIVHGTSSSGFTTYIEPHNVVELNNQLITLRSEEEDEVKRILRRITSYIGEHSSRLHDAFLTLLKVDFLKAVAKFAQLSGGKLIKLGDNIELKSVKHPILVFLKESVVPIDIVLSERRGLLLTGPNTGGKTVALKTLGLCALMFQCALPVPAEENSQLPIFENIFTDIGDEQSVEQNLSTFSAHISNIVDFLPMVNDKSLVLLDELGAGTDPLEGSALGIGLLEYLRKKGAYVFATTHHTPIKLYAINSDYYTPASVSFNKESLEPTYTIVYNTIGESMALEIAKRCGIPDEILRIAQENLPEGSREYITARENLENYIREYQEKLKELEQDRLELEKLKKQQELLLYELERQKEQGWESVLKEAQEYLKGLMKEGEEFLRSAKERQKLRDFVKEKRKDIERRLKKEEIKVGDWVELMGSRGRVLEIKEDKAGVSFGGVRAWVSLKDLKKSEPPPKKEEESLAGFEIRRGLPSEINLIGMSVDEALRKLELFLEEAHKMGIKSVKVIHGHGVLKRTVEEFLSSSDLVVFHREGYPKEGGAGTSVVYLSKD</sequence>
<dbReference type="GO" id="GO:0016887">
    <property type="term" value="F:ATP hydrolysis activity"/>
    <property type="evidence" value="ECO:0007669"/>
    <property type="project" value="InterPro"/>
</dbReference>
<evidence type="ECO:0000313" key="10">
    <source>
        <dbReference type="EMBL" id="SNZ15344.1"/>
    </source>
</evidence>
<evidence type="ECO:0000256" key="8">
    <source>
        <dbReference type="SAM" id="Coils"/>
    </source>
</evidence>
<dbReference type="AlphaFoldDB" id="A0A285P0S6"/>
<dbReference type="SMART" id="SM00534">
    <property type="entry name" value="MUTSac"/>
    <property type="match status" value="1"/>
</dbReference>
<keyword evidence="7" id="KW-0540">Nuclease</keyword>